<dbReference type="InterPro" id="IPR029021">
    <property type="entry name" value="Prot-tyrosine_phosphatase-like"/>
</dbReference>
<protein>
    <submittedName>
        <fullName evidence="2">Pyridine nucleotide-disulfide family oxidoreductase</fullName>
    </submittedName>
</protein>
<feature type="domain" description="Beta-lactamase hydrolase-like protein phosphatase-like" evidence="1">
    <location>
        <begin position="6"/>
        <end position="108"/>
    </location>
</feature>
<dbReference type="NCBIfam" id="TIGR01244">
    <property type="entry name" value="TIGR01244 family sulfur transferase"/>
    <property type="match status" value="1"/>
</dbReference>
<organism evidence="2 3">
    <name type="scientific">Neisseria bacilliformis ATCC BAA-1200</name>
    <dbReference type="NCBI Taxonomy" id="888742"/>
    <lineage>
        <taxon>Bacteria</taxon>
        <taxon>Pseudomonadati</taxon>
        <taxon>Pseudomonadota</taxon>
        <taxon>Betaproteobacteria</taxon>
        <taxon>Neisseriales</taxon>
        <taxon>Neisseriaceae</taxon>
        <taxon>Neisseria</taxon>
    </lineage>
</organism>
<dbReference type="EMBL" id="AFAY01000024">
    <property type="protein sequence ID" value="EGF11127.1"/>
    <property type="molecule type" value="Genomic_DNA"/>
</dbReference>
<dbReference type="Gene3D" id="3.90.190.10">
    <property type="entry name" value="Protein tyrosine phosphatase superfamily"/>
    <property type="match status" value="1"/>
</dbReference>
<dbReference type="Proteomes" id="UP000004105">
    <property type="component" value="Unassembled WGS sequence"/>
</dbReference>
<dbReference type="AlphaFoldDB" id="F2BBW1"/>
<dbReference type="RefSeq" id="WP_007342225.1">
    <property type="nucleotide sequence ID" value="NZ_GL878494.1"/>
</dbReference>
<evidence type="ECO:0000313" key="3">
    <source>
        <dbReference type="Proteomes" id="UP000004105"/>
    </source>
</evidence>
<dbReference type="OrthoDB" id="9802771at2"/>
<dbReference type="SUPFAM" id="SSF52799">
    <property type="entry name" value="(Phosphotyrosine protein) phosphatases II"/>
    <property type="match status" value="1"/>
</dbReference>
<dbReference type="Pfam" id="PF04273">
    <property type="entry name" value="BLH_phosphatase"/>
    <property type="match status" value="1"/>
</dbReference>
<dbReference type="HOGENOM" id="CLU_105726_3_0_4"/>
<name>F2BBW1_9NEIS</name>
<gene>
    <name evidence="2" type="ORF">HMPREF9123_1216</name>
</gene>
<comment type="caution">
    <text evidence="2">The sequence shown here is derived from an EMBL/GenBank/DDBJ whole genome shotgun (WGS) entry which is preliminary data.</text>
</comment>
<sequence length="143" mass="15173">MAILKLAENLYISPQLTEADAAEAARLGIRSVICNRHDGEEAGQPDYALVQDWLAAVGITEAAHQPLTAAEINARDAEMFHLLFTASDKPVLAFCRTGTRSALLWAMHAVRSGTTVADALAAAQNAGVDLSKFAARLEQAAEA</sequence>
<dbReference type="GO" id="GO:0016787">
    <property type="term" value="F:hydrolase activity"/>
    <property type="evidence" value="ECO:0007669"/>
    <property type="project" value="InterPro"/>
</dbReference>
<reference evidence="2 3" key="1">
    <citation type="submission" date="2011-02" db="EMBL/GenBank/DDBJ databases">
        <authorList>
            <person name="Muzny D."/>
            <person name="Qin X."/>
            <person name="Deng J."/>
            <person name="Jiang H."/>
            <person name="Liu Y."/>
            <person name="Qu J."/>
            <person name="Song X.-Z."/>
            <person name="Zhang L."/>
            <person name="Thornton R."/>
            <person name="Coyle M."/>
            <person name="Francisco L."/>
            <person name="Jackson L."/>
            <person name="Javaid M."/>
            <person name="Korchina V."/>
            <person name="Kovar C."/>
            <person name="Mata R."/>
            <person name="Mathew T."/>
            <person name="Ngo R."/>
            <person name="Nguyen L."/>
            <person name="Nguyen N."/>
            <person name="Okwuonu G."/>
            <person name="Ongeri F."/>
            <person name="Pham C."/>
            <person name="Simmons D."/>
            <person name="Wilczek-Boney K."/>
            <person name="Hale W."/>
            <person name="Jakkamsetti A."/>
            <person name="Pham P."/>
            <person name="Ruth R."/>
            <person name="San Lucas F."/>
            <person name="Warren J."/>
            <person name="Zhang J."/>
            <person name="Zhao Z."/>
            <person name="Zhou C."/>
            <person name="Zhu D."/>
            <person name="Lee S."/>
            <person name="Bess C."/>
            <person name="Blankenburg K."/>
            <person name="Forbes L."/>
            <person name="Fu Q."/>
            <person name="Gubbala S."/>
            <person name="Hirani K."/>
            <person name="Jayaseelan J.C."/>
            <person name="Lara F."/>
            <person name="Munidasa M."/>
            <person name="Palculict T."/>
            <person name="Patil S."/>
            <person name="Pu L.-L."/>
            <person name="Saada N."/>
            <person name="Tang L."/>
            <person name="Weissenberger G."/>
            <person name="Zhu Y."/>
            <person name="Hemphill L."/>
            <person name="Shang Y."/>
            <person name="Youmans B."/>
            <person name="Ayvaz T."/>
            <person name="Ross M."/>
            <person name="Santibanez J."/>
            <person name="Aqrawi P."/>
            <person name="Gross S."/>
            <person name="Joshi V."/>
            <person name="Fowler G."/>
            <person name="Nazareth L."/>
            <person name="Reid J."/>
            <person name="Worley K."/>
            <person name="Petrosino J."/>
            <person name="Highlander S."/>
            <person name="Gibbs R."/>
        </authorList>
    </citation>
    <scope>NUCLEOTIDE SEQUENCE [LARGE SCALE GENOMIC DNA]</scope>
    <source>
        <strain evidence="2 3">ATCC BAA-1200</strain>
    </source>
</reference>
<evidence type="ECO:0000313" key="2">
    <source>
        <dbReference type="EMBL" id="EGF11127.1"/>
    </source>
</evidence>
<proteinExistence type="predicted"/>
<keyword evidence="3" id="KW-1185">Reference proteome</keyword>
<dbReference type="InterPro" id="IPR005939">
    <property type="entry name" value="BLH_phosphatase-like"/>
</dbReference>
<accession>F2BBW1</accession>
<evidence type="ECO:0000259" key="1">
    <source>
        <dbReference type="Pfam" id="PF04273"/>
    </source>
</evidence>